<feature type="domain" description="EamA" evidence="6">
    <location>
        <begin position="151"/>
        <end position="276"/>
    </location>
</feature>
<dbReference type="EMBL" id="BMYF01000001">
    <property type="protein sequence ID" value="GHB25750.1"/>
    <property type="molecule type" value="Genomic_DNA"/>
</dbReference>
<sequence length="279" mass="31204">MKPTDLGNKSIVHMLLAGFFFALMNVSVKMIPHIPAIEIILFRSIFSFFFTYSVLTKRAIPILGTNKKLLIARGVVGSIGLMAFFYTLQAIPLASAVTINYLAPIFTSILGIFIVKEKVAVRQFIYFGISFLGVLVIQGFDPRVSMMDLSIGLIASIAMGLAYNIIRKLKNSEHPLVIMIYFPMITIPIASILTYWVWVPPVGWDWMYLLLVGIFTQTAQYFMTIAYQNAEVAKISSLSYVGIIYALGFGFLIFGETYDLVVYIGMALVLLGVIFNIRK</sequence>
<reference evidence="7" key="1">
    <citation type="journal article" date="2014" name="Int. J. Syst. Evol. Microbiol.">
        <title>Complete genome sequence of Corynebacterium casei LMG S-19264T (=DSM 44701T), isolated from a smear-ripened cheese.</title>
        <authorList>
            <consortium name="US DOE Joint Genome Institute (JGI-PGF)"/>
            <person name="Walter F."/>
            <person name="Albersmeier A."/>
            <person name="Kalinowski J."/>
            <person name="Ruckert C."/>
        </authorList>
    </citation>
    <scope>NUCLEOTIDE SEQUENCE</scope>
    <source>
        <strain evidence="7">KCTC 23224</strain>
    </source>
</reference>
<reference evidence="7" key="2">
    <citation type="submission" date="2020-09" db="EMBL/GenBank/DDBJ databases">
        <authorList>
            <person name="Sun Q."/>
            <person name="Kim S."/>
        </authorList>
    </citation>
    <scope>NUCLEOTIDE SEQUENCE</scope>
    <source>
        <strain evidence="7">KCTC 23224</strain>
    </source>
</reference>
<name>A0A8J3G438_9BACT</name>
<proteinExistence type="predicted"/>
<keyword evidence="8" id="KW-1185">Reference proteome</keyword>
<feature type="transmembrane region" description="Helical" evidence="5">
    <location>
        <begin position="178"/>
        <end position="198"/>
    </location>
</feature>
<keyword evidence="2 5" id="KW-0812">Transmembrane</keyword>
<dbReference type="Proteomes" id="UP000642809">
    <property type="component" value="Unassembled WGS sequence"/>
</dbReference>
<organism evidence="7 8">
    <name type="scientific">Mongoliitalea lutea</name>
    <dbReference type="NCBI Taxonomy" id="849756"/>
    <lineage>
        <taxon>Bacteria</taxon>
        <taxon>Pseudomonadati</taxon>
        <taxon>Bacteroidota</taxon>
        <taxon>Cytophagia</taxon>
        <taxon>Cytophagales</taxon>
        <taxon>Cyclobacteriaceae</taxon>
        <taxon>Mongoliitalea</taxon>
    </lineage>
</organism>
<keyword evidence="3 5" id="KW-1133">Transmembrane helix</keyword>
<dbReference type="GO" id="GO:0016020">
    <property type="term" value="C:membrane"/>
    <property type="evidence" value="ECO:0007669"/>
    <property type="project" value="UniProtKB-SubCell"/>
</dbReference>
<feature type="transmembrane region" description="Helical" evidence="5">
    <location>
        <begin position="34"/>
        <end position="55"/>
    </location>
</feature>
<evidence type="ECO:0000313" key="8">
    <source>
        <dbReference type="Proteomes" id="UP000642809"/>
    </source>
</evidence>
<dbReference type="PANTHER" id="PTHR22911:SF6">
    <property type="entry name" value="SOLUTE CARRIER FAMILY 35 MEMBER G1"/>
    <property type="match status" value="1"/>
</dbReference>
<dbReference type="InterPro" id="IPR037185">
    <property type="entry name" value="EmrE-like"/>
</dbReference>
<feature type="transmembrane region" description="Helical" evidence="5">
    <location>
        <begin position="12"/>
        <end position="28"/>
    </location>
</feature>
<feature type="transmembrane region" description="Helical" evidence="5">
    <location>
        <begin position="146"/>
        <end position="166"/>
    </location>
</feature>
<protein>
    <submittedName>
        <fullName evidence="7">Membrane protein</fullName>
    </submittedName>
</protein>
<feature type="transmembrane region" description="Helical" evidence="5">
    <location>
        <begin position="260"/>
        <end position="277"/>
    </location>
</feature>
<dbReference type="AlphaFoldDB" id="A0A8J3G438"/>
<evidence type="ECO:0000256" key="4">
    <source>
        <dbReference type="ARBA" id="ARBA00023136"/>
    </source>
</evidence>
<evidence type="ECO:0000256" key="5">
    <source>
        <dbReference type="SAM" id="Phobius"/>
    </source>
</evidence>
<feature type="domain" description="EamA" evidence="6">
    <location>
        <begin position="10"/>
        <end position="137"/>
    </location>
</feature>
<feature type="transmembrane region" description="Helical" evidence="5">
    <location>
        <begin position="204"/>
        <end position="223"/>
    </location>
</feature>
<feature type="transmembrane region" description="Helical" evidence="5">
    <location>
        <begin position="235"/>
        <end position="254"/>
    </location>
</feature>
<evidence type="ECO:0000256" key="3">
    <source>
        <dbReference type="ARBA" id="ARBA00022989"/>
    </source>
</evidence>
<evidence type="ECO:0000313" key="7">
    <source>
        <dbReference type="EMBL" id="GHB25750.1"/>
    </source>
</evidence>
<gene>
    <name evidence="7" type="ORF">GCM10008106_03160</name>
</gene>
<feature type="transmembrane region" description="Helical" evidence="5">
    <location>
        <begin position="124"/>
        <end position="140"/>
    </location>
</feature>
<evidence type="ECO:0000259" key="6">
    <source>
        <dbReference type="Pfam" id="PF00892"/>
    </source>
</evidence>
<feature type="transmembrane region" description="Helical" evidence="5">
    <location>
        <begin position="70"/>
        <end position="88"/>
    </location>
</feature>
<keyword evidence="4 5" id="KW-0472">Membrane</keyword>
<evidence type="ECO:0000256" key="1">
    <source>
        <dbReference type="ARBA" id="ARBA00004141"/>
    </source>
</evidence>
<dbReference type="InterPro" id="IPR000620">
    <property type="entry name" value="EamA_dom"/>
</dbReference>
<evidence type="ECO:0000256" key="2">
    <source>
        <dbReference type="ARBA" id="ARBA00022692"/>
    </source>
</evidence>
<dbReference type="PANTHER" id="PTHR22911">
    <property type="entry name" value="ACYL-MALONYL CONDENSING ENZYME-RELATED"/>
    <property type="match status" value="1"/>
</dbReference>
<accession>A0A8J3G438</accession>
<comment type="caution">
    <text evidence="7">The sequence shown here is derived from an EMBL/GenBank/DDBJ whole genome shotgun (WGS) entry which is preliminary data.</text>
</comment>
<dbReference type="SUPFAM" id="SSF103481">
    <property type="entry name" value="Multidrug resistance efflux transporter EmrE"/>
    <property type="match status" value="2"/>
</dbReference>
<comment type="subcellular location">
    <subcellularLocation>
        <location evidence="1">Membrane</location>
        <topology evidence="1">Multi-pass membrane protein</topology>
    </subcellularLocation>
</comment>
<feature type="transmembrane region" description="Helical" evidence="5">
    <location>
        <begin position="94"/>
        <end position="115"/>
    </location>
</feature>
<dbReference type="Pfam" id="PF00892">
    <property type="entry name" value="EamA"/>
    <property type="match status" value="2"/>
</dbReference>